<proteinExistence type="predicted"/>
<evidence type="ECO:0000313" key="3">
    <source>
        <dbReference type="EMBL" id="CAA9411256.1"/>
    </source>
</evidence>
<name>A0A6J4PB25_9ACTN</name>
<feature type="region of interest" description="Disordered" evidence="1">
    <location>
        <begin position="1"/>
        <end position="42"/>
    </location>
</feature>
<reference evidence="3" key="1">
    <citation type="submission" date="2020-02" db="EMBL/GenBank/DDBJ databases">
        <authorList>
            <person name="Meier V. D."/>
        </authorList>
    </citation>
    <scope>NUCLEOTIDE SEQUENCE</scope>
    <source>
        <strain evidence="3">AVDCRST_MAG75</strain>
    </source>
</reference>
<dbReference type="PANTHER" id="PTHR30212">
    <property type="entry name" value="PROTEIN YIIM"/>
    <property type="match status" value="1"/>
</dbReference>
<dbReference type="SUPFAM" id="SSF50800">
    <property type="entry name" value="PK beta-barrel domain-like"/>
    <property type="match status" value="1"/>
</dbReference>
<dbReference type="GO" id="GO:0003824">
    <property type="term" value="F:catalytic activity"/>
    <property type="evidence" value="ECO:0007669"/>
    <property type="project" value="InterPro"/>
</dbReference>
<dbReference type="InterPro" id="IPR005302">
    <property type="entry name" value="MoCF_Sase_C"/>
</dbReference>
<evidence type="ECO:0000259" key="2">
    <source>
        <dbReference type="PROSITE" id="PS51340"/>
    </source>
</evidence>
<evidence type="ECO:0000256" key="1">
    <source>
        <dbReference type="SAM" id="MobiDB-lite"/>
    </source>
</evidence>
<dbReference type="InterPro" id="IPR052353">
    <property type="entry name" value="Benzoxazolinone_Detox_Enz"/>
</dbReference>
<protein>
    <submittedName>
        <fullName evidence="3">Uncharacterized protein conserved in bacteria</fullName>
    </submittedName>
</protein>
<dbReference type="InterPro" id="IPR011037">
    <property type="entry name" value="Pyrv_Knase-like_insert_dom_sf"/>
</dbReference>
<dbReference type="GO" id="GO:0030151">
    <property type="term" value="F:molybdenum ion binding"/>
    <property type="evidence" value="ECO:0007669"/>
    <property type="project" value="InterPro"/>
</dbReference>
<dbReference type="Gene3D" id="2.40.33.20">
    <property type="entry name" value="PK beta-barrel domain-like"/>
    <property type="match status" value="1"/>
</dbReference>
<feature type="domain" description="MOSC" evidence="2">
    <location>
        <begin position="36"/>
        <end position="172"/>
    </location>
</feature>
<dbReference type="Pfam" id="PF03473">
    <property type="entry name" value="MOSC"/>
    <property type="match status" value="1"/>
</dbReference>
<dbReference type="GO" id="GO:0030170">
    <property type="term" value="F:pyridoxal phosphate binding"/>
    <property type="evidence" value="ECO:0007669"/>
    <property type="project" value="InterPro"/>
</dbReference>
<dbReference type="PROSITE" id="PS51340">
    <property type="entry name" value="MOSC"/>
    <property type="match status" value="1"/>
</dbReference>
<dbReference type="PANTHER" id="PTHR30212:SF2">
    <property type="entry name" value="PROTEIN YIIM"/>
    <property type="match status" value="1"/>
</dbReference>
<gene>
    <name evidence="3" type="ORF">AVDCRST_MAG75-2764</name>
</gene>
<sequence>MPILDSVNIGAPAPNPYKQTRSTGIDKRAQQGPVQVRPPGPKFTGLGSGLVGDYIGDGKHHGGDEQAVYAYAREDLDGWEKRLGRSLPNGFFGENLTTRGLEVSGALLGERWRIGSEVELVVTVPRIPCSTFRGWVGERGWLKTFTALAQPGAYLAVVESGTVRSGDAIEVVHRPDHDVTVALTYRALTTDPELLPRLLAAGDYLIAELRESATQQRTIDLD</sequence>
<organism evidence="3">
    <name type="scientific">uncultured Propionibacteriaceae bacterium</name>
    <dbReference type="NCBI Taxonomy" id="257457"/>
    <lineage>
        <taxon>Bacteria</taxon>
        <taxon>Bacillati</taxon>
        <taxon>Actinomycetota</taxon>
        <taxon>Actinomycetes</taxon>
        <taxon>Propionibacteriales</taxon>
        <taxon>Propionibacteriaceae</taxon>
        <taxon>environmental samples</taxon>
    </lineage>
</organism>
<accession>A0A6J4PB25</accession>
<dbReference type="EMBL" id="CADCUO010000193">
    <property type="protein sequence ID" value="CAA9411256.1"/>
    <property type="molecule type" value="Genomic_DNA"/>
</dbReference>
<dbReference type="AlphaFoldDB" id="A0A6J4PB25"/>